<evidence type="ECO:0000256" key="3">
    <source>
        <dbReference type="ARBA" id="ARBA00009636"/>
    </source>
</evidence>
<evidence type="ECO:0000256" key="2">
    <source>
        <dbReference type="ARBA" id="ARBA00004245"/>
    </source>
</evidence>
<protein>
    <recommendedName>
        <fullName evidence="11">Tubulin/FtsZ GTPase domain-containing protein</fullName>
    </recommendedName>
</protein>
<dbReference type="SUPFAM" id="SSF55307">
    <property type="entry name" value="Tubulin C-terminal domain-like"/>
    <property type="match status" value="1"/>
</dbReference>
<dbReference type="GO" id="GO:0005200">
    <property type="term" value="F:structural constituent of cytoskeleton"/>
    <property type="evidence" value="ECO:0007669"/>
    <property type="project" value="InterPro"/>
</dbReference>
<organism evidence="12 13">
    <name type="scientific">Diceros bicornis minor</name>
    <name type="common">South-central black rhinoceros</name>
    <dbReference type="NCBI Taxonomy" id="77932"/>
    <lineage>
        <taxon>Eukaryota</taxon>
        <taxon>Metazoa</taxon>
        <taxon>Chordata</taxon>
        <taxon>Craniata</taxon>
        <taxon>Vertebrata</taxon>
        <taxon>Euteleostomi</taxon>
        <taxon>Mammalia</taxon>
        <taxon>Eutheria</taxon>
        <taxon>Laurasiatheria</taxon>
        <taxon>Perissodactyla</taxon>
        <taxon>Rhinocerotidae</taxon>
        <taxon>Diceros</taxon>
    </lineage>
</organism>
<dbReference type="GO" id="GO:0005525">
    <property type="term" value="F:GTP binding"/>
    <property type="evidence" value="ECO:0007669"/>
    <property type="project" value="UniProtKB-KW"/>
</dbReference>
<evidence type="ECO:0000256" key="10">
    <source>
        <dbReference type="ARBA" id="ARBA00049117"/>
    </source>
</evidence>
<feature type="domain" description="Tubulin/FtsZ GTPase" evidence="11">
    <location>
        <begin position="46"/>
        <end position="125"/>
    </location>
</feature>
<name>A0A7J7EXN1_DICBM</name>
<evidence type="ECO:0000256" key="4">
    <source>
        <dbReference type="ARBA" id="ARBA00022490"/>
    </source>
</evidence>
<dbReference type="Proteomes" id="UP000551758">
    <property type="component" value="Unassembled WGS sequence"/>
</dbReference>
<comment type="cofactor">
    <cofactor evidence="1">
        <name>Mg(2+)</name>
        <dbReference type="ChEBI" id="CHEBI:18420"/>
    </cofactor>
</comment>
<proteinExistence type="inferred from homology"/>
<dbReference type="Gene3D" id="1.10.287.600">
    <property type="entry name" value="Helix hairpin bin"/>
    <property type="match status" value="1"/>
</dbReference>
<keyword evidence="13" id="KW-1185">Reference proteome</keyword>
<dbReference type="InterPro" id="IPR036525">
    <property type="entry name" value="Tubulin/FtsZ_GTPase_sf"/>
</dbReference>
<dbReference type="PRINTS" id="PR01161">
    <property type="entry name" value="TUBULIN"/>
</dbReference>
<keyword evidence="7" id="KW-0378">Hydrolase</keyword>
<evidence type="ECO:0000256" key="5">
    <source>
        <dbReference type="ARBA" id="ARBA00022701"/>
    </source>
</evidence>
<sequence>MSAVNQQPCVSASPSTLARLVSRLAMLAGSSTAWNTADSLTARCQVTRPLWGGNSFNTFFSEMGTGKHVPSAVFVDLELKIINEGRTGTYHQLFHPEQLITGKEDAADNYACGHYTIGKEIIDHRATTAIAEAWARLDHKFDLMYAKRDFVHWSVGDGMEEESFLRAVRTWLPLRRIIRRLVQILLKERVKKKERNTKVNMSQSCSPAAWELGRITAANWWHSNPNRFVTVAQASRTARAAFVSDK</sequence>
<gene>
    <name evidence="12" type="ORF">HPG69_009727</name>
</gene>
<dbReference type="Pfam" id="PF00091">
    <property type="entry name" value="Tubulin"/>
    <property type="match status" value="1"/>
</dbReference>
<dbReference type="Gene3D" id="3.40.50.1440">
    <property type="entry name" value="Tubulin/FtsZ, GTPase domain"/>
    <property type="match status" value="1"/>
</dbReference>
<keyword evidence="5" id="KW-0493">Microtubule</keyword>
<comment type="caution">
    <text evidence="12">The sequence shown here is derived from an EMBL/GenBank/DDBJ whole genome shotgun (WGS) entry which is preliminary data.</text>
</comment>
<dbReference type="GO" id="GO:0005874">
    <property type="term" value="C:microtubule"/>
    <property type="evidence" value="ECO:0007669"/>
    <property type="project" value="UniProtKB-KW"/>
</dbReference>
<accession>A0A7J7EXN1</accession>
<evidence type="ECO:0000256" key="1">
    <source>
        <dbReference type="ARBA" id="ARBA00001946"/>
    </source>
</evidence>
<keyword evidence="4" id="KW-0963">Cytoplasm</keyword>
<dbReference type="AlphaFoldDB" id="A0A7J7EXN1"/>
<keyword evidence="6" id="KW-0547">Nucleotide-binding</keyword>
<dbReference type="InterPro" id="IPR003008">
    <property type="entry name" value="Tubulin_FtsZ_GTPase"/>
</dbReference>
<dbReference type="GO" id="GO:0016787">
    <property type="term" value="F:hydrolase activity"/>
    <property type="evidence" value="ECO:0007669"/>
    <property type="project" value="UniProtKB-KW"/>
</dbReference>
<dbReference type="SUPFAM" id="SSF52490">
    <property type="entry name" value="Tubulin nucleotide-binding domain-like"/>
    <property type="match status" value="1"/>
</dbReference>
<evidence type="ECO:0000256" key="8">
    <source>
        <dbReference type="ARBA" id="ARBA00023134"/>
    </source>
</evidence>
<comment type="subcellular location">
    <subcellularLocation>
        <location evidence="2">Cytoplasm</location>
        <location evidence="2">Cytoskeleton</location>
    </subcellularLocation>
</comment>
<keyword evidence="8" id="KW-0342">GTP-binding</keyword>
<dbReference type="InterPro" id="IPR008280">
    <property type="entry name" value="Tub_FtsZ_C"/>
</dbReference>
<evidence type="ECO:0000313" key="12">
    <source>
        <dbReference type="EMBL" id="KAF5920473.1"/>
    </source>
</evidence>
<reference evidence="12 13" key="1">
    <citation type="journal article" date="2020" name="Mol. Biol. Evol.">
        <title>Interspecific Gene Flow and the Evolution of Specialization in Black and White Rhinoceros.</title>
        <authorList>
            <person name="Moodley Y."/>
            <person name="Westbury M.V."/>
            <person name="Russo I.M."/>
            <person name="Gopalakrishnan S."/>
            <person name="Rakotoarivelo A."/>
            <person name="Olsen R.A."/>
            <person name="Prost S."/>
            <person name="Tunstall T."/>
            <person name="Ryder O.A."/>
            <person name="Dalen L."/>
            <person name="Bruford M.W."/>
        </authorList>
    </citation>
    <scope>NUCLEOTIDE SEQUENCE [LARGE SCALE GENOMIC DNA]</scope>
    <source>
        <strain evidence="12">SBR-YM</strain>
        <tissue evidence="12">Skin</tissue>
    </source>
</reference>
<comment type="similarity">
    <text evidence="3">Belongs to the tubulin family.</text>
</comment>
<evidence type="ECO:0000256" key="9">
    <source>
        <dbReference type="ARBA" id="ARBA00023212"/>
    </source>
</evidence>
<evidence type="ECO:0000256" key="7">
    <source>
        <dbReference type="ARBA" id="ARBA00022801"/>
    </source>
</evidence>
<dbReference type="GO" id="GO:0007017">
    <property type="term" value="P:microtubule-based process"/>
    <property type="evidence" value="ECO:0007669"/>
    <property type="project" value="InterPro"/>
</dbReference>
<dbReference type="EMBL" id="JACDTQ010002022">
    <property type="protein sequence ID" value="KAF5920473.1"/>
    <property type="molecule type" value="Genomic_DNA"/>
</dbReference>
<dbReference type="PANTHER" id="PTHR11588">
    <property type="entry name" value="TUBULIN"/>
    <property type="match status" value="1"/>
</dbReference>
<keyword evidence="9" id="KW-0206">Cytoskeleton</keyword>
<dbReference type="InterPro" id="IPR002452">
    <property type="entry name" value="Alpha_tubulin"/>
</dbReference>
<comment type="catalytic activity">
    <reaction evidence="10">
        <text>GTP + H2O = GDP + phosphate + H(+)</text>
        <dbReference type="Rhea" id="RHEA:19669"/>
        <dbReference type="ChEBI" id="CHEBI:15377"/>
        <dbReference type="ChEBI" id="CHEBI:15378"/>
        <dbReference type="ChEBI" id="CHEBI:37565"/>
        <dbReference type="ChEBI" id="CHEBI:43474"/>
        <dbReference type="ChEBI" id="CHEBI:58189"/>
    </reaction>
    <physiologicalReaction direction="left-to-right" evidence="10">
        <dbReference type="Rhea" id="RHEA:19670"/>
    </physiologicalReaction>
</comment>
<evidence type="ECO:0000256" key="6">
    <source>
        <dbReference type="ARBA" id="ARBA00022741"/>
    </source>
</evidence>
<evidence type="ECO:0000259" key="11">
    <source>
        <dbReference type="Pfam" id="PF00091"/>
    </source>
</evidence>
<evidence type="ECO:0000313" key="13">
    <source>
        <dbReference type="Proteomes" id="UP000551758"/>
    </source>
</evidence>
<dbReference type="PRINTS" id="PR01162">
    <property type="entry name" value="ALPHATUBULIN"/>
</dbReference>
<dbReference type="InterPro" id="IPR023123">
    <property type="entry name" value="Tubulin_C"/>
</dbReference>
<dbReference type="InterPro" id="IPR000217">
    <property type="entry name" value="Tubulin"/>
</dbReference>